<evidence type="ECO:0000313" key="1">
    <source>
        <dbReference type="EMBL" id="CAG6642013.1"/>
    </source>
</evidence>
<reference evidence="1" key="1">
    <citation type="submission" date="2021-05" db="EMBL/GenBank/DDBJ databases">
        <authorList>
            <person name="Alioto T."/>
            <person name="Alioto T."/>
            <person name="Gomez Garrido J."/>
        </authorList>
    </citation>
    <scope>NUCLEOTIDE SEQUENCE</scope>
</reference>
<sequence>MCSYGKMSGGVYFVLASVYIMCNNSGVRKCLCRRVFNVLRLTGHISVSKIFAGRQMLKGKWPRISGKIEKRGASLKHYKALWKTSLVCMNVFPYLINSSRENLTHTPAVNDGLVFHVTRISLVCSCSYVCCCEGIRIVYCVVVC</sequence>
<protein>
    <submittedName>
        <fullName evidence="1">Uncharacterized protein</fullName>
    </submittedName>
</protein>
<organism evidence="1">
    <name type="scientific">Cacopsylla melanoneura</name>
    <dbReference type="NCBI Taxonomy" id="428564"/>
    <lineage>
        <taxon>Eukaryota</taxon>
        <taxon>Metazoa</taxon>
        <taxon>Ecdysozoa</taxon>
        <taxon>Arthropoda</taxon>
        <taxon>Hexapoda</taxon>
        <taxon>Insecta</taxon>
        <taxon>Pterygota</taxon>
        <taxon>Neoptera</taxon>
        <taxon>Paraneoptera</taxon>
        <taxon>Hemiptera</taxon>
        <taxon>Sternorrhyncha</taxon>
        <taxon>Psylloidea</taxon>
        <taxon>Psyllidae</taxon>
        <taxon>Psyllinae</taxon>
        <taxon>Cacopsylla</taxon>
    </lineage>
</organism>
<dbReference type="AlphaFoldDB" id="A0A8D8VZZ2"/>
<accession>A0A8D8VZZ2</accession>
<proteinExistence type="predicted"/>
<name>A0A8D8VZZ2_9HEMI</name>
<dbReference type="EMBL" id="HBUF01120288">
    <property type="protein sequence ID" value="CAG6642013.1"/>
    <property type="molecule type" value="Transcribed_RNA"/>
</dbReference>